<protein>
    <submittedName>
        <fullName evidence="2">Secreted protein</fullName>
    </submittedName>
</protein>
<comment type="caution">
    <text evidence="2">The sequence shown here is derived from an EMBL/GenBank/DDBJ whole genome shotgun (WGS) entry which is preliminary data.</text>
</comment>
<gene>
    <name evidence="2" type="ORF">RBWH47_01332</name>
</gene>
<proteinExistence type="predicted"/>
<evidence type="ECO:0000313" key="2">
    <source>
        <dbReference type="EMBL" id="EGF28925.1"/>
    </source>
</evidence>
<dbReference type="PATRIC" id="fig|991778.3.peg.1161"/>
<organism evidence="2 3">
    <name type="scientific">Rhodopirellula baltica WH47</name>
    <dbReference type="NCBI Taxonomy" id="991778"/>
    <lineage>
        <taxon>Bacteria</taxon>
        <taxon>Pseudomonadati</taxon>
        <taxon>Planctomycetota</taxon>
        <taxon>Planctomycetia</taxon>
        <taxon>Pirellulales</taxon>
        <taxon>Pirellulaceae</taxon>
        <taxon>Rhodopirellula</taxon>
    </lineage>
</organism>
<evidence type="ECO:0000256" key="1">
    <source>
        <dbReference type="SAM" id="SignalP"/>
    </source>
</evidence>
<sequence length="48" mass="5118">MNRFTIAPVAAILPWICIAAIATAVSGQTKIGDNRSVEFRLKGSAEKT</sequence>
<dbReference type="AlphaFoldDB" id="F2AN42"/>
<keyword evidence="1" id="KW-0732">Signal</keyword>
<dbReference type="Proteomes" id="UP000006222">
    <property type="component" value="Unassembled WGS sequence"/>
</dbReference>
<reference evidence="2 3" key="1">
    <citation type="journal article" date="2013" name="Mar. Genomics">
        <title>Expression of sulfatases in Rhodopirellula baltica and the diversity of sulfatases in the genus Rhodopirellula.</title>
        <authorList>
            <person name="Wegner C.E."/>
            <person name="Richter-Heitmann T."/>
            <person name="Klindworth A."/>
            <person name="Klockow C."/>
            <person name="Richter M."/>
            <person name="Achstetter T."/>
            <person name="Glockner F.O."/>
            <person name="Harder J."/>
        </authorList>
    </citation>
    <scope>NUCLEOTIDE SEQUENCE [LARGE SCALE GENOMIC DNA]</scope>
    <source>
        <strain evidence="2 3">WH47</strain>
    </source>
</reference>
<name>F2AN42_RHOBT</name>
<feature type="chain" id="PRO_5003275064" evidence="1">
    <location>
        <begin position="25"/>
        <end position="48"/>
    </location>
</feature>
<dbReference type="EMBL" id="AFAR01000063">
    <property type="protein sequence ID" value="EGF28925.1"/>
    <property type="molecule type" value="Genomic_DNA"/>
</dbReference>
<feature type="signal peptide" evidence="1">
    <location>
        <begin position="1"/>
        <end position="24"/>
    </location>
</feature>
<evidence type="ECO:0000313" key="3">
    <source>
        <dbReference type="Proteomes" id="UP000006222"/>
    </source>
</evidence>
<accession>F2AN42</accession>